<gene>
    <name evidence="1" type="ORF">Fot_14391</name>
</gene>
<comment type="caution">
    <text evidence="1">The sequence shown here is derived from an EMBL/GenBank/DDBJ whole genome shotgun (WGS) entry which is preliminary data.</text>
</comment>
<reference evidence="2" key="1">
    <citation type="submission" date="2024-07" db="EMBL/GenBank/DDBJ databases">
        <title>Two chromosome-level genome assemblies of Korean endemic species Abeliophyllum distichum and Forsythia ovata (Oleaceae).</title>
        <authorList>
            <person name="Jang H."/>
        </authorList>
    </citation>
    <scope>NUCLEOTIDE SEQUENCE [LARGE SCALE GENOMIC DNA]</scope>
</reference>
<accession>A0ABD1W671</accession>
<dbReference type="AlphaFoldDB" id="A0ABD1W671"/>
<keyword evidence="2" id="KW-1185">Reference proteome</keyword>
<proteinExistence type="predicted"/>
<evidence type="ECO:0000313" key="2">
    <source>
        <dbReference type="Proteomes" id="UP001604277"/>
    </source>
</evidence>
<dbReference type="Proteomes" id="UP001604277">
    <property type="component" value="Unassembled WGS sequence"/>
</dbReference>
<name>A0ABD1W671_9LAMI</name>
<organism evidence="1 2">
    <name type="scientific">Forsythia ovata</name>
    <dbReference type="NCBI Taxonomy" id="205694"/>
    <lineage>
        <taxon>Eukaryota</taxon>
        <taxon>Viridiplantae</taxon>
        <taxon>Streptophyta</taxon>
        <taxon>Embryophyta</taxon>
        <taxon>Tracheophyta</taxon>
        <taxon>Spermatophyta</taxon>
        <taxon>Magnoliopsida</taxon>
        <taxon>eudicotyledons</taxon>
        <taxon>Gunneridae</taxon>
        <taxon>Pentapetalae</taxon>
        <taxon>asterids</taxon>
        <taxon>lamiids</taxon>
        <taxon>Lamiales</taxon>
        <taxon>Oleaceae</taxon>
        <taxon>Forsythieae</taxon>
        <taxon>Forsythia</taxon>
    </lineage>
</organism>
<protein>
    <submittedName>
        <fullName evidence="1">Uncharacterized protein</fullName>
    </submittedName>
</protein>
<dbReference type="EMBL" id="JBFOLJ010000004">
    <property type="protein sequence ID" value="KAL2545158.1"/>
    <property type="molecule type" value="Genomic_DNA"/>
</dbReference>
<evidence type="ECO:0000313" key="1">
    <source>
        <dbReference type="EMBL" id="KAL2545158.1"/>
    </source>
</evidence>
<sequence length="124" mass="14088">MKVDELRSTITGAKDIDELRSKNKILHSRLVISEDARAQAEYKITKSKNIQRLSFNDRKQAELTDALVELSKVKELLAKLGAPWLYRSKRVDRRVGIIASSEQRTSERGIKKGLTQLHLSSLSN</sequence>